<evidence type="ECO:0000313" key="1">
    <source>
        <dbReference type="EMBL" id="KAK8523074.1"/>
    </source>
</evidence>
<dbReference type="EMBL" id="JBBPBM010000043">
    <property type="protein sequence ID" value="KAK8523074.1"/>
    <property type="molecule type" value="Genomic_DNA"/>
</dbReference>
<comment type="caution">
    <text evidence="1">The sequence shown here is derived from an EMBL/GenBank/DDBJ whole genome shotgun (WGS) entry which is preliminary data.</text>
</comment>
<dbReference type="Proteomes" id="UP001472677">
    <property type="component" value="Unassembled WGS sequence"/>
</dbReference>
<proteinExistence type="predicted"/>
<keyword evidence="2" id="KW-1185">Reference proteome</keyword>
<name>A0ABR2CTG2_9ROSI</name>
<reference evidence="1 2" key="1">
    <citation type="journal article" date="2024" name="G3 (Bethesda)">
        <title>Genome assembly of Hibiscus sabdariffa L. provides insights into metabolisms of medicinal natural products.</title>
        <authorList>
            <person name="Kim T."/>
        </authorList>
    </citation>
    <scope>NUCLEOTIDE SEQUENCE [LARGE SCALE GENOMIC DNA]</scope>
    <source>
        <strain evidence="1">TK-2024</strain>
        <tissue evidence="1">Old leaves</tissue>
    </source>
</reference>
<accession>A0ABR2CTG2</accession>
<sequence length="98" mass="9761">MSVVAMRGFDGAWLKAPIEGGGSMGCLVEGAVAAEGLSWGLVRVGLATWVRGGVDGERSSGGLFMIEDEGYVVGILGGSVGARARVVKCLGGGFGSGQ</sequence>
<organism evidence="1 2">
    <name type="scientific">Hibiscus sabdariffa</name>
    <name type="common">roselle</name>
    <dbReference type="NCBI Taxonomy" id="183260"/>
    <lineage>
        <taxon>Eukaryota</taxon>
        <taxon>Viridiplantae</taxon>
        <taxon>Streptophyta</taxon>
        <taxon>Embryophyta</taxon>
        <taxon>Tracheophyta</taxon>
        <taxon>Spermatophyta</taxon>
        <taxon>Magnoliopsida</taxon>
        <taxon>eudicotyledons</taxon>
        <taxon>Gunneridae</taxon>
        <taxon>Pentapetalae</taxon>
        <taxon>rosids</taxon>
        <taxon>malvids</taxon>
        <taxon>Malvales</taxon>
        <taxon>Malvaceae</taxon>
        <taxon>Malvoideae</taxon>
        <taxon>Hibiscus</taxon>
    </lineage>
</organism>
<protein>
    <submittedName>
        <fullName evidence="1">Uncharacterized protein</fullName>
    </submittedName>
</protein>
<gene>
    <name evidence="1" type="ORF">V6N12_047607</name>
</gene>
<evidence type="ECO:0000313" key="2">
    <source>
        <dbReference type="Proteomes" id="UP001472677"/>
    </source>
</evidence>